<evidence type="ECO:0000313" key="3">
    <source>
        <dbReference type="Proteomes" id="UP000324800"/>
    </source>
</evidence>
<comment type="caution">
    <text evidence="2">The sequence shown here is derived from an EMBL/GenBank/DDBJ whole genome shotgun (WGS) entry which is preliminary data.</text>
</comment>
<reference evidence="2 3" key="1">
    <citation type="submission" date="2019-03" db="EMBL/GenBank/DDBJ databases">
        <title>Single cell metagenomics reveals metabolic interactions within the superorganism composed of flagellate Streblomastix strix and complex community of Bacteroidetes bacteria on its surface.</title>
        <authorList>
            <person name="Treitli S.C."/>
            <person name="Kolisko M."/>
            <person name="Husnik F."/>
            <person name="Keeling P."/>
            <person name="Hampl V."/>
        </authorList>
    </citation>
    <scope>NUCLEOTIDE SEQUENCE [LARGE SCALE GENOMIC DNA]</scope>
    <source>
        <strain evidence="2">ST1C</strain>
    </source>
</reference>
<evidence type="ECO:0000313" key="2">
    <source>
        <dbReference type="EMBL" id="KAA6396109.1"/>
    </source>
</evidence>
<dbReference type="EMBL" id="SNRW01001514">
    <property type="protein sequence ID" value="KAA6396109.1"/>
    <property type="molecule type" value="Genomic_DNA"/>
</dbReference>
<dbReference type="AlphaFoldDB" id="A0A5J4WPI9"/>
<accession>A0A5J4WPI9</accession>
<proteinExistence type="predicted"/>
<feature type="coiled-coil region" evidence="1">
    <location>
        <begin position="242"/>
        <end position="318"/>
    </location>
</feature>
<dbReference type="Proteomes" id="UP000324800">
    <property type="component" value="Unassembled WGS sequence"/>
</dbReference>
<dbReference type="Gene3D" id="2.60.120.920">
    <property type="match status" value="1"/>
</dbReference>
<dbReference type="InterPro" id="IPR016024">
    <property type="entry name" value="ARM-type_fold"/>
</dbReference>
<dbReference type="Gene3D" id="1.25.10.10">
    <property type="entry name" value="Leucine-rich Repeat Variant"/>
    <property type="match status" value="1"/>
</dbReference>
<dbReference type="InterPro" id="IPR011989">
    <property type="entry name" value="ARM-like"/>
</dbReference>
<keyword evidence="1" id="KW-0175">Coiled coil</keyword>
<organism evidence="2 3">
    <name type="scientific">Streblomastix strix</name>
    <dbReference type="NCBI Taxonomy" id="222440"/>
    <lineage>
        <taxon>Eukaryota</taxon>
        <taxon>Metamonada</taxon>
        <taxon>Preaxostyla</taxon>
        <taxon>Oxymonadida</taxon>
        <taxon>Streblomastigidae</taxon>
        <taxon>Streblomastix</taxon>
    </lineage>
</organism>
<dbReference type="OrthoDB" id="195736at2759"/>
<gene>
    <name evidence="2" type="ORF">EZS28_008364</name>
</gene>
<dbReference type="SUPFAM" id="SSF48371">
    <property type="entry name" value="ARM repeat"/>
    <property type="match status" value="1"/>
</dbReference>
<evidence type="ECO:0000256" key="1">
    <source>
        <dbReference type="SAM" id="Coils"/>
    </source>
</evidence>
<sequence>MTEESIRFTDKSENDTKRIIALMIENLESENVNLRIHSLRQILDIVLDISSNYELVLKYKLIPLLNKFAVNIDNYEEFVLSTTILHIISTRDRSQFFDAITEPLIRIIQSGDEKLSKTASKTLGELIEDNQFVRLSLLSNGFIKMIQLKFIRYLTGTQQSSSTLQSEDKISIHVQIGLLDVLLKLVESAENIQPIAILMSVLEQLKSDQQIEIKKKTINIIGILIAKGIDIHALTESNSKSIEQQKIIDNEQNNRIQQLEEQIRMKDEELKRERDEKGKEKVEKQRFQQELEKLGEENLILKAENIRLKEEVEKIKKTPSIEPEDIYLSDVDVYMKKISKKWDKPNTISLSQVLESGVWMMEAVFSETWSHGTGIGIVRDSYIIPSGTDPWKEPHNKQMALYLGCGWSGQVLYQGNQSMGNASFKESQVIKLEFDSEKSTLRFFLDDTQQPVYISGIKEKVRIVIFMYWPGISCTIRSLKKLASPTSGHVENEKAIQW</sequence>
<dbReference type="InterPro" id="IPR043136">
    <property type="entry name" value="B30.2/SPRY_sf"/>
</dbReference>
<name>A0A5J4WPI9_9EUKA</name>
<evidence type="ECO:0008006" key="4">
    <source>
        <dbReference type="Google" id="ProtNLM"/>
    </source>
</evidence>
<protein>
    <recommendedName>
        <fullName evidence="4">B30.2/SPRY domain-containing protein</fullName>
    </recommendedName>
</protein>